<dbReference type="Proteomes" id="UP001621813">
    <property type="component" value="Unassembled WGS sequence"/>
</dbReference>
<proteinExistence type="predicted"/>
<gene>
    <name evidence="2" type="ORF">V3Q77_02975</name>
</gene>
<organism evidence="2 3">
    <name type="scientific">Flavobacterium davisii</name>
    <dbReference type="NCBI Taxonomy" id="2906077"/>
    <lineage>
        <taxon>Bacteria</taxon>
        <taxon>Pseudomonadati</taxon>
        <taxon>Bacteroidota</taxon>
        <taxon>Flavobacteriia</taxon>
        <taxon>Flavobacteriales</taxon>
        <taxon>Flavobacteriaceae</taxon>
        <taxon>Flavobacterium</taxon>
    </lineage>
</organism>
<dbReference type="RefSeq" id="WP_405322554.1">
    <property type="nucleotide sequence ID" value="NZ_JAZGZR010000005.1"/>
</dbReference>
<evidence type="ECO:0000313" key="2">
    <source>
        <dbReference type="EMBL" id="MFK7048842.1"/>
    </source>
</evidence>
<feature type="domain" description="DUF5675" evidence="1">
    <location>
        <begin position="5"/>
        <end position="115"/>
    </location>
</feature>
<accession>A0ABW8PLL3</accession>
<protein>
    <submittedName>
        <fullName evidence="2">DUF5675 family protein</fullName>
    </submittedName>
</protein>
<evidence type="ECO:0000313" key="3">
    <source>
        <dbReference type="Proteomes" id="UP001621813"/>
    </source>
</evidence>
<comment type="caution">
    <text evidence="2">The sequence shown here is derived from an EMBL/GenBank/DDBJ whole genome shotgun (WGS) entry which is preliminary data.</text>
</comment>
<keyword evidence="3" id="KW-1185">Reference proteome</keyword>
<dbReference type="InterPro" id="IPR043732">
    <property type="entry name" value="DUF5675"/>
</dbReference>
<sequence>MVLFLTRIYFPEGTNGKLECGGKLLCYTIELPWKQNAKRISCIPEGKYLLKKRFSRKYQWHFEVVGVANRSLILLHPANYALRELQGCIAPVSRLSGAGIGFGSRKACKQLFNFLDVLIQKDEIIELVVTN</sequence>
<dbReference type="EMBL" id="JAZGZR010000005">
    <property type="protein sequence ID" value="MFK7048842.1"/>
    <property type="molecule type" value="Genomic_DNA"/>
</dbReference>
<evidence type="ECO:0000259" key="1">
    <source>
        <dbReference type="Pfam" id="PF18925"/>
    </source>
</evidence>
<name>A0ABW8PLL3_9FLAO</name>
<dbReference type="Pfam" id="PF18925">
    <property type="entry name" value="DUF5675"/>
    <property type="match status" value="1"/>
</dbReference>
<reference evidence="2 3" key="1">
    <citation type="submission" date="2024-02" db="EMBL/GenBank/DDBJ databases">
        <title>Comparative Genomic Analysis of Flavobacterium Species Causing Columnaris Disease of Freshwater Fish in Thailand: Insights into Virulence and Resistance Mechanisms.</title>
        <authorList>
            <person name="Nguyen D."/>
            <person name="Chokmangmeepisarn P."/>
            <person name="Khianchaikhan K."/>
            <person name="Morishita M."/>
            <person name="Bunnoy A."/>
            <person name="Rodkhum C."/>
        </authorList>
    </citation>
    <scope>NUCLEOTIDE SEQUENCE [LARGE SCALE GENOMIC DNA]</scope>
    <source>
        <strain evidence="2 3">KCRT2007</strain>
    </source>
</reference>